<keyword evidence="13" id="KW-0325">Glycoprotein</keyword>
<dbReference type="InterPro" id="IPR013783">
    <property type="entry name" value="Ig-like_fold"/>
</dbReference>
<comment type="catalytic activity">
    <reaction evidence="15">
        <text>O-phospho-L-tyrosyl-[protein] + H2O = L-tyrosyl-[protein] + phosphate</text>
        <dbReference type="Rhea" id="RHEA:10684"/>
        <dbReference type="Rhea" id="RHEA-COMP:10136"/>
        <dbReference type="Rhea" id="RHEA-COMP:20101"/>
        <dbReference type="ChEBI" id="CHEBI:15377"/>
        <dbReference type="ChEBI" id="CHEBI:43474"/>
        <dbReference type="ChEBI" id="CHEBI:46858"/>
        <dbReference type="ChEBI" id="CHEBI:61978"/>
        <dbReference type="EC" id="3.1.3.48"/>
    </reaction>
</comment>
<dbReference type="FunFam" id="2.60.40.10:FF:000009">
    <property type="entry name" value="receptor-type tyrosine-protein phosphatase U isoform X1"/>
    <property type="match status" value="1"/>
</dbReference>
<sequence>AQPWPVEGSFMLVNTSGRFAGQKAHLLLPHLKENDTHCIDFHYYVSSKTGSSPGTLNIYVKVNDGPIGSPIWNTSITATWNRAELAISTFWPNFYQVVFEVVTSGYPGYVAIDEVKVLGHPCTKTPHFLRLQSVEVNAGQFATFQCTANGGTDSGDRLWLQGIYVRDAPLKDIKVFNFRRFVALFSVVNATKRDAGNYRCMIRTEGGVGVSNYAELIVKEPPVPIAPPQLSSVGATYLWIQLNANSINGDGPIIQREVEYRTSSGSWYDIQPVDSTSYKIGHLDPDTEYEISVLLTRPGEGGTGSPGPALRTRTKCADPMRGPRKLEVVEIKSRQITVCWEPFGYNVTRCHRYNLTVHYRYQAGGQEQVREEVSWDTESSHPQHTITNLSPYTNVSIKLVLMNPEGRKESQELVVQTDEDVPSAVPLESIQGSTFEEKIFLQWREPAQTYGVITLYEITYKAVSSFDPEIDLSNQSGRVSKLGNETHYLFFGLYPGTTYSFTIRASTAKGFGPPITNQFTTKISAPSMPPYELETPLNQTDSTVTVLLKPAQSRGAPVSVYQIVVEEERPRRTKKTTEILKCYPVPIHFQNASLLNSQYYFAAEFPANGLQAAQPFTIGDNKTYSGFWNTPLLPHKSYSIYFQAASRANGETKIDCVRVATKGAATRKPDPEPEKQTDHTVKIAGVIAGILLFVIIFLGVVLVMKKRKLAKKRKETLSSTRQEMTVMVNSMDKSYTEQGTNCDEAFSFMDTHNLNGRCNDTSSLVQSHTYKKRDPVDVPYQTGQLHPAIRVADLLQHITQMKCAEGYGFKEEYEVSARSNDLITMSSALLALSVCYLYHRTGKIITQPRVRHKNLSWKSLPNSSCIKLCIQRNGSSSVLPVLPMLFFFH</sequence>
<dbReference type="Proteomes" id="UP000472266">
    <property type="component" value="Chromosome 1"/>
</dbReference>
<name>A0A672TF50_STRHB</name>
<dbReference type="PROSITE" id="PS50060">
    <property type="entry name" value="MAM_2"/>
    <property type="match status" value="1"/>
</dbReference>
<evidence type="ECO:0000256" key="1">
    <source>
        <dbReference type="ARBA" id="ARBA00004479"/>
    </source>
</evidence>
<dbReference type="FunFam" id="2.60.40.10:FF:000019">
    <property type="entry name" value="receptor-type tyrosine-protein phosphatase kappa isoform X2"/>
    <property type="match status" value="1"/>
</dbReference>
<dbReference type="SMART" id="SM00409">
    <property type="entry name" value="IG"/>
    <property type="match status" value="1"/>
</dbReference>
<evidence type="ECO:0000259" key="18">
    <source>
        <dbReference type="PROSITE" id="PS50835"/>
    </source>
</evidence>
<evidence type="ECO:0000313" key="20">
    <source>
        <dbReference type="Ensembl" id="ENSSHBP00005000611.1"/>
    </source>
</evidence>
<dbReference type="FunFam" id="2.60.40.10:FF:000152">
    <property type="entry name" value="receptor-type tyrosine-protein phosphatase T isoform X1"/>
    <property type="match status" value="1"/>
</dbReference>
<dbReference type="Ensembl" id="ENSSHBT00005000765.1">
    <property type="protein sequence ID" value="ENSSHBP00005000611.1"/>
    <property type="gene ID" value="ENSSHBG00005000569.1"/>
</dbReference>
<dbReference type="Gene3D" id="2.60.120.200">
    <property type="match status" value="1"/>
</dbReference>
<evidence type="ECO:0000256" key="3">
    <source>
        <dbReference type="ARBA" id="ARBA00013064"/>
    </source>
</evidence>
<keyword evidence="9 16" id="KW-1133">Transmembrane helix</keyword>
<evidence type="ECO:0000256" key="12">
    <source>
        <dbReference type="ARBA" id="ARBA00023170"/>
    </source>
</evidence>
<keyword evidence="8" id="KW-0904">Protein phosphatase</keyword>
<keyword evidence="21" id="KW-1185">Reference proteome</keyword>
<dbReference type="InterPro" id="IPR007110">
    <property type="entry name" value="Ig-like_dom"/>
</dbReference>
<evidence type="ECO:0000256" key="15">
    <source>
        <dbReference type="ARBA" id="ARBA00051722"/>
    </source>
</evidence>
<dbReference type="Pfam" id="PF00041">
    <property type="entry name" value="fn3"/>
    <property type="match status" value="1"/>
</dbReference>
<dbReference type="InterPro" id="IPR051622">
    <property type="entry name" value="R-tyr_protein_phosphatases"/>
</dbReference>
<evidence type="ECO:0000256" key="11">
    <source>
        <dbReference type="ARBA" id="ARBA00023157"/>
    </source>
</evidence>
<feature type="domain" description="MAM" evidence="17">
    <location>
        <begin position="1"/>
        <end position="124"/>
    </location>
</feature>
<reference evidence="20" key="3">
    <citation type="submission" date="2025-09" db="UniProtKB">
        <authorList>
            <consortium name="Ensembl"/>
        </authorList>
    </citation>
    <scope>IDENTIFICATION</scope>
</reference>
<dbReference type="CDD" id="cd00063">
    <property type="entry name" value="FN3"/>
    <property type="match status" value="3"/>
</dbReference>
<dbReference type="GO" id="GO:0016020">
    <property type="term" value="C:membrane"/>
    <property type="evidence" value="ECO:0007669"/>
    <property type="project" value="UniProtKB-SubCell"/>
</dbReference>
<dbReference type="InterPro" id="IPR013151">
    <property type="entry name" value="Immunoglobulin_dom"/>
</dbReference>
<dbReference type="SMART" id="SM00137">
    <property type="entry name" value="MAM"/>
    <property type="match status" value="1"/>
</dbReference>
<accession>A0A672TF50</accession>
<feature type="domain" description="Fibronectin type-III" evidence="19">
    <location>
        <begin position="224"/>
        <end position="319"/>
    </location>
</feature>
<evidence type="ECO:0000256" key="9">
    <source>
        <dbReference type="ARBA" id="ARBA00022989"/>
    </source>
</evidence>
<dbReference type="CDD" id="cd06263">
    <property type="entry name" value="MAM"/>
    <property type="match status" value="1"/>
</dbReference>
<dbReference type="FunFam" id="2.60.40.10:FF:000025">
    <property type="entry name" value="receptor-type tyrosine-protein phosphatase U isoform X2"/>
    <property type="match status" value="1"/>
</dbReference>
<dbReference type="AlphaFoldDB" id="A0A672TF50"/>
<proteinExistence type="inferred from homology"/>
<keyword evidence="7" id="KW-0378">Hydrolase</keyword>
<dbReference type="InterPro" id="IPR013320">
    <property type="entry name" value="ConA-like_dom_sf"/>
</dbReference>
<dbReference type="GeneTree" id="ENSGT00940000155020"/>
<evidence type="ECO:0000259" key="17">
    <source>
        <dbReference type="PROSITE" id="PS50060"/>
    </source>
</evidence>
<dbReference type="Pfam" id="PF00629">
    <property type="entry name" value="MAM"/>
    <property type="match status" value="1"/>
</dbReference>
<evidence type="ECO:0000256" key="5">
    <source>
        <dbReference type="ARBA" id="ARBA00022729"/>
    </source>
</evidence>
<evidence type="ECO:0000313" key="21">
    <source>
        <dbReference type="Proteomes" id="UP000472266"/>
    </source>
</evidence>
<keyword evidence="6" id="KW-0677">Repeat</keyword>
<dbReference type="InterPro" id="IPR003961">
    <property type="entry name" value="FN3_dom"/>
</dbReference>
<dbReference type="InterPro" id="IPR057598">
    <property type="entry name" value="Fn3_PTPRU"/>
</dbReference>
<dbReference type="Pfam" id="PF23144">
    <property type="entry name" value="Fn3_PTPRU"/>
    <property type="match status" value="1"/>
</dbReference>
<dbReference type="Pfam" id="PF00047">
    <property type="entry name" value="ig"/>
    <property type="match status" value="1"/>
</dbReference>
<evidence type="ECO:0000256" key="8">
    <source>
        <dbReference type="ARBA" id="ARBA00022912"/>
    </source>
</evidence>
<evidence type="ECO:0000256" key="13">
    <source>
        <dbReference type="ARBA" id="ARBA00023180"/>
    </source>
</evidence>
<feature type="domain" description="Fibronectin type-III" evidence="19">
    <location>
        <begin position="322"/>
        <end position="420"/>
    </location>
</feature>
<keyword evidence="10 16" id="KW-0472">Membrane</keyword>
<dbReference type="PANTHER" id="PTHR24051">
    <property type="entry name" value="SUSHI DOMAIN-CONTAINING PROTEIN 1"/>
    <property type="match status" value="1"/>
</dbReference>
<dbReference type="InterPro" id="IPR003599">
    <property type="entry name" value="Ig_sub"/>
</dbReference>
<comment type="subcellular location">
    <subcellularLocation>
        <location evidence="1">Membrane</location>
        <topology evidence="1">Single-pass type I membrane protein</topology>
    </subcellularLocation>
</comment>
<dbReference type="PROSITE" id="PS50835">
    <property type="entry name" value="IG_LIKE"/>
    <property type="match status" value="1"/>
</dbReference>
<dbReference type="Gene3D" id="2.60.40.10">
    <property type="entry name" value="Immunoglobulins"/>
    <property type="match status" value="4"/>
</dbReference>
<evidence type="ECO:0000256" key="4">
    <source>
        <dbReference type="ARBA" id="ARBA00022692"/>
    </source>
</evidence>
<dbReference type="SUPFAM" id="SSF49899">
    <property type="entry name" value="Concanavalin A-like lectins/glucanases"/>
    <property type="match status" value="1"/>
</dbReference>
<reference evidence="20 21" key="1">
    <citation type="submission" date="2019-11" db="EMBL/GenBank/DDBJ databases">
        <title>Strigops habroptila (kakapo) genome, bStrHab1, primary haplotype, v2.</title>
        <authorList>
            <person name="Jarvis E.D."/>
            <person name="Howard J."/>
            <person name="Rhie A."/>
            <person name="Phillippy A."/>
            <person name="Korlach J."/>
            <person name="Digby A."/>
            <person name="Iorns D."/>
            <person name="Eason D."/>
            <person name="Robertson B."/>
            <person name="Raemaekers T."/>
            <person name="Howe K."/>
            <person name="Lewin H."/>
            <person name="Damas J."/>
            <person name="Hastie A."/>
            <person name="Tracey A."/>
            <person name="Chow W."/>
            <person name="Fedrigo O."/>
        </authorList>
    </citation>
    <scope>NUCLEOTIDE SEQUENCE [LARGE SCALE GENOMIC DNA]</scope>
</reference>
<evidence type="ECO:0000256" key="2">
    <source>
        <dbReference type="ARBA" id="ARBA00006396"/>
    </source>
</evidence>
<dbReference type="InterPro" id="IPR036179">
    <property type="entry name" value="Ig-like_dom_sf"/>
</dbReference>
<evidence type="ECO:0000256" key="7">
    <source>
        <dbReference type="ARBA" id="ARBA00022801"/>
    </source>
</evidence>
<evidence type="ECO:0000256" key="16">
    <source>
        <dbReference type="SAM" id="Phobius"/>
    </source>
</evidence>
<dbReference type="InterPro" id="IPR036116">
    <property type="entry name" value="FN3_sf"/>
</dbReference>
<dbReference type="PROSITE" id="PS50853">
    <property type="entry name" value="FN3"/>
    <property type="match status" value="3"/>
</dbReference>
<keyword evidence="5" id="KW-0732">Signal</keyword>
<keyword evidence="4 16" id="KW-0812">Transmembrane</keyword>
<evidence type="ECO:0000256" key="14">
    <source>
        <dbReference type="ARBA" id="ARBA00023319"/>
    </source>
</evidence>
<dbReference type="EC" id="3.1.3.48" evidence="3"/>
<dbReference type="PANTHER" id="PTHR24051:SF11">
    <property type="entry name" value="PROTEIN TYROSINE PHOSPHATASE, RECEPTOR TYPE, M"/>
    <property type="match status" value="1"/>
</dbReference>
<organism evidence="20 21">
    <name type="scientific">Strigops habroptila</name>
    <name type="common">Kakapo</name>
    <dbReference type="NCBI Taxonomy" id="2489341"/>
    <lineage>
        <taxon>Eukaryota</taxon>
        <taxon>Metazoa</taxon>
        <taxon>Chordata</taxon>
        <taxon>Craniata</taxon>
        <taxon>Vertebrata</taxon>
        <taxon>Euteleostomi</taxon>
        <taxon>Archelosauria</taxon>
        <taxon>Archosauria</taxon>
        <taxon>Dinosauria</taxon>
        <taxon>Saurischia</taxon>
        <taxon>Theropoda</taxon>
        <taxon>Coelurosauria</taxon>
        <taxon>Aves</taxon>
        <taxon>Neognathae</taxon>
        <taxon>Neoaves</taxon>
        <taxon>Telluraves</taxon>
        <taxon>Australaves</taxon>
        <taxon>Psittaciformes</taxon>
        <taxon>Psittacidae</taxon>
        <taxon>Strigops</taxon>
    </lineage>
</organism>
<reference evidence="20" key="2">
    <citation type="submission" date="2025-08" db="UniProtKB">
        <authorList>
            <consortium name="Ensembl"/>
        </authorList>
    </citation>
    <scope>IDENTIFICATION</scope>
</reference>
<dbReference type="SMART" id="SM00060">
    <property type="entry name" value="FN3"/>
    <property type="match status" value="3"/>
</dbReference>
<dbReference type="PROSITE" id="PS00740">
    <property type="entry name" value="MAM_1"/>
    <property type="match status" value="1"/>
</dbReference>
<evidence type="ECO:0000256" key="6">
    <source>
        <dbReference type="ARBA" id="ARBA00022737"/>
    </source>
</evidence>
<protein>
    <recommendedName>
        <fullName evidence="3">protein-tyrosine-phosphatase</fullName>
        <ecNumber evidence="3">3.1.3.48</ecNumber>
    </recommendedName>
</protein>
<dbReference type="SUPFAM" id="SSF49265">
    <property type="entry name" value="Fibronectin type III"/>
    <property type="match status" value="2"/>
</dbReference>
<feature type="transmembrane region" description="Helical" evidence="16">
    <location>
        <begin position="683"/>
        <end position="704"/>
    </location>
</feature>
<evidence type="ECO:0000259" key="19">
    <source>
        <dbReference type="PROSITE" id="PS50853"/>
    </source>
</evidence>
<evidence type="ECO:0000256" key="10">
    <source>
        <dbReference type="ARBA" id="ARBA00023136"/>
    </source>
</evidence>
<comment type="similarity">
    <text evidence="2">Belongs to the protein-tyrosine phosphatase family. Receptor class 2B subfamily.</text>
</comment>
<feature type="domain" description="Ig-like" evidence="18">
    <location>
        <begin position="126"/>
        <end position="217"/>
    </location>
</feature>
<feature type="domain" description="Fibronectin type-III" evidence="19">
    <location>
        <begin position="421"/>
        <end position="527"/>
    </location>
</feature>
<dbReference type="PRINTS" id="PR00020">
    <property type="entry name" value="MAMDOMAIN"/>
</dbReference>
<keyword evidence="14" id="KW-0393">Immunoglobulin domain</keyword>
<keyword evidence="11" id="KW-1015">Disulfide bond</keyword>
<dbReference type="InterPro" id="IPR000998">
    <property type="entry name" value="MAM_dom"/>
</dbReference>
<keyword evidence="12" id="KW-0675">Receptor</keyword>
<dbReference type="GO" id="GO:0004725">
    <property type="term" value="F:protein tyrosine phosphatase activity"/>
    <property type="evidence" value="ECO:0007669"/>
    <property type="project" value="UniProtKB-EC"/>
</dbReference>
<dbReference type="SUPFAM" id="SSF48726">
    <property type="entry name" value="Immunoglobulin"/>
    <property type="match status" value="1"/>
</dbReference>
<gene>
    <name evidence="20" type="primary">PTPRM</name>
</gene>